<dbReference type="InterPro" id="IPR002078">
    <property type="entry name" value="Sigma_54_int"/>
</dbReference>
<evidence type="ECO:0000313" key="9">
    <source>
        <dbReference type="Proteomes" id="UP000184375"/>
    </source>
</evidence>
<gene>
    <name evidence="8" type="ORF">SAMN05660826_01781</name>
</gene>
<dbReference type="AlphaFoldDB" id="A0A1M7L388"/>
<dbReference type="PROSITE" id="PS00675">
    <property type="entry name" value="SIGMA54_INTERACT_1"/>
    <property type="match status" value="1"/>
</dbReference>
<keyword evidence="1" id="KW-0547">Nucleotide-binding</keyword>
<dbReference type="Gene3D" id="1.10.10.60">
    <property type="entry name" value="Homeodomain-like"/>
    <property type="match status" value="1"/>
</dbReference>
<dbReference type="InterPro" id="IPR029016">
    <property type="entry name" value="GAF-like_dom_sf"/>
</dbReference>
<dbReference type="InterPro" id="IPR000014">
    <property type="entry name" value="PAS"/>
</dbReference>
<dbReference type="PROSITE" id="PS50045">
    <property type="entry name" value="SIGMA54_INTERACT_4"/>
    <property type="match status" value="1"/>
</dbReference>
<dbReference type="GO" id="GO:0006355">
    <property type="term" value="P:regulation of DNA-templated transcription"/>
    <property type="evidence" value="ECO:0007669"/>
    <property type="project" value="InterPro"/>
</dbReference>
<dbReference type="STRING" id="447595.SAMN05660826_01781"/>
<dbReference type="PROSITE" id="PS00676">
    <property type="entry name" value="SIGMA54_INTERACT_2"/>
    <property type="match status" value="1"/>
</dbReference>
<dbReference type="EMBL" id="FRCR01000010">
    <property type="protein sequence ID" value="SHM72438.1"/>
    <property type="molecule type" value="Genomic_DNA"/>
</dbReference>
<dbReference type="PROSITE" id="PS00688">
    <property type="entry name" value="SIGMA54_INTERACT_3"/>
    <property type="match status" value="1"/>
</dbReference>
<dbReference type="CDD" id="cd00009">
    <property type="entry name" value="AAA"/>
    <property type="match status" value="1"/>
</dbReference>
<evidence type="ECO:0000256" key="3">
    <source>
        <dbReference type="ARBA" id="ARBA00023015"/>
    </source>
</evidence>
<sequence>MESFASCREYIKRSHERCKSYGISRDQVYSRKIISGEELEKRLDKNRELITTAMPFMEQIYEFVKGSGFIAILTDNEGCILKIIGDERILSEAISLKMVPGAFMDERSIGTNAMGTVLVEGMPLQVSGDEHYIKAYHRWTCSAAPIREPGGEMAGVLDLTGYSEHVHSHTLGMVAAAASAIENLLQIKRFNEQLAFAKNQIETVVNAIPAGIVTADLFGKIKTFNKHAQEIFGYDADEIKWINIRDLFDGWSKVKSQLMAGKGIYDEEVDVFARKNRLKYSISAYPIHDGQGILKEIVCVFKEVKNVRKMAHKILGMKAVYTFDKIIGKNEQFVRLVEYAKKVANSRSTILITGESGTGKELFAQAIHNESARRDEPFVAINCGAIPRELIESELFGYDDGAFTGARRGGKPGKFEIADGGTLFLDEIGEMPLDMQVKLLRAIEDGVVTRIGGSRPIPVDVRIIAATNKDLEQEVRKGNFRKDLYYRLNVIPLRLPPLRERKDDIPILIDYFMKRISRRLNKKPVEIPENIMKALTEYNWPGNIRELENFVEFVINSEGIIPVLVEEKFSMNITLDRDLPNNSLEAAEKEHILRVLEHNGWNITSAARDLGIGRNTLYRKIKKYNLGRCAKKEHCSIMEH</sequence>
<evidence type="ECO:0000256" key="2">
    <source>
        <dbReference type="ARBA" id="ARBA00022840"/>
    </source>
</evidence>
<dbReference type="InterPro" id="IPR058031">
    <property type="entry name" value="AAA_lid_NorR"/>
</dbReference>
<dbReference type="InterPro" id="IPR027417">
    <property type="entry name" value="P-loop_NTPase"/>
</dbReference>
<dbReference type="Pfam" id="PF02954">
    <property type="entry name" value="HTH_8"/>
    <property type="match status" value="1"/>
</dbReference>
<dbReference type="PROSITE" id="PS50112">
    <property type="entry name" value="PAS"/>
    <property type="match status" value="1"/>
</dbReference>
<dbReference type="SUPFAM" id="SSF55785">
    <property type="entry name" value="PYP-like sensor domain (PAS domain)"/>
    <property type="match status" value="1"/>
</dbReference>
<dbReference type="Proteomes" id="UP000184375">
    <property type="component" value="Unassembled WGS sequence"/>
</dbReference>
<dbReference type="Pfam" id="PF13188">
    <property type="entry name" value="PAS_8"/>
    <property type="match status" value="1"/>
</dbReference>
<feature type="domain" description="Sigma-54 factor interaction" evidence="6">
    <location>
        <begin position="326"/>
        <end position="556"/>
    </location>
</feature>
<dbReference type="InterPro" id="IPR025944">
    <property type="entry name" value="Sigma_54_int_dom_CS"/>
</dbReference>
<dbReference type="CDD" id="cd00130">
    <property type="entry name" value="PAS"/>
    <property type="match status" value="1"/>
</dbReference>
<dbReference type="InterPro" id="IPR035965">
    <property type="entry name" value="PAS-like_dom_sf"/>
</dbReference>
<dbReference type="SUPFAM" id="SSF55781">
    <property type="entry name" value="GAF domain-like"/>
    <property type="match status" value="1"/>
</dbReference>
<dbReference type="OrthoDB" id="9803970at2"/>
<dbReference type="InterPro" id="IPR003593">
    <property type="entry name" value="AAA+_ATPase"/>
</dbReference>
<keyword evidence="5" id="KW-0804">Transcription</keyword>
<feature type="domain" description="PAS" evidence="7">
    <location>
        <begin position="197"/>
        <end position="239"/>
    </location>
</feature>
<dbReference type="InterPro" id="IPR002197">
    <property type="entry name" value="HTH_Fis"/>
</dbReference>
<dbReference type="Gene3D" id="3.30.450.20">
    <property type="entry name" value="PAS domain"/>
    <property type="match status" value="1"/>
</dbReference>
<dbReference type="Gene3D" id="1.10.8.60">
    <property type="match status" value="1"/>
</dbReference>
<evidence type="ECO:0000256" key="5">
    <source>
        <dbReference type="ARBA" id="ARBA00023163"/>
    </source>
</evidence>
<keyword evidence="9" id="KW-1185">Reference proteome</keyword>
<dbReference type="Gene3D" id="3.30.450.40">
    <property type="match status" value="1"/>
</dbReference>
<dbReference type="NCBIfam" id="TIGR00229">
    <property type="entry name" value="sensory_box"/>
    <property type="match status" value="1"/>
</dbReference>
<protein>
    <submittedName>
        <fullName evidence="8">PAS domain S-box-containing protein</fullName>
    </submittedName>
</protein>
<dbReference type="Gene3D" id="3.40.50.300">
    <property type="entry name" value="P-loop containing nucleotide triphosphate hydrolases"/>
    <property type="match status" value="1"/>
</dbReference>
<organism evidence="8 9">
    <name type="scientific">Caldanaerovirga acetigignens</name>
    <dbReference type="NCBI Taxonomy" id="447595"/>
    <lineage>
        <taxon>Bacteria</taxon>
        <taxon>Bacillati</taxon>
        <taxon>Bacillota</taxon>
        <taxon>Clostridia</taxon>
        <taxon>Thermosediminibacterales</taxon>
        <taxon>Thermosediminibacteraceae</taxon>
        <taxon>Caldanaerovirga</taxon>
    </lineage>
</organism>
<dbReference type="Pfam" id="PF25601">
    <property type="entry name" value="AAA_lid_14"/>
    <property type="match status" value="1"/>
</dbReference>
<dbReference type="PANTHER" id="PTHR32071:SF57">
    <property type="entry name" value="C4-DICARBOXYLATE TRANSPORT TRANSCRIPTIONAL REGULATORY PROTEIN DCTD"/>
    <property type="match status" value="1"/>
</dbReference>
<dbReference type="InterPro" id="IPR025662">
    <property type="entry name" value="Sigma_54_int_dom_ATP-bd_1"/>
</dbReference>
<dbReference type="GO" id="GO:0043565">
    <property type="term" value="F:sequence-specific DNA binding"/>
    <property type="evidence" value="ECO:0007669"/>
    <property type="project" value="InterPro"/>
</dbReference>
<accession>A0A1M7L388</accession>
<dbReference type="SUPFAM" id="SSF46689">
    <property type="entry name" value="Homeodomain-like"/>
    <property type="match status" value="1"/>
</dbReference>
<proteinExistence type="predicted"/>
<evidence type="ECO:0000256" key="1">
    <source>
        <dbReference type="ARBA" id="ARBA00022741"/>
    </source>
</evidence>
<keyword evidence="3" id="KW-0805">Transcription regulation</keyword>
<dbReference type="Pfam" id="PF01590">
    <property type="entry name" value="GAF"/>
    <property type="match status" value="1"/>
</dbReference>
<reference evidence="9" key="1">
    <citation type="submission" date="2016-11" db="EMBL/GenBank/DDBJ databases">
        <authorList>
            <person name="Varghese N."/>
            <person name="Submissions S."/>
        </authorList>
    </citation>
    <scope>NUCLEOTIDE SEQUENCE [LARGE SCALE GENOMIC DNA]</scope>
    <source>
        <strain evidence="9">DSM 18802</strain>
    </source>
</reference>
<dbReference type="FunFam" id="3.40.50.300:FF:000006">
    <property type="entry name" value="DNA-binding transcriptional regulator NtrC"/>
    <property type="match status" value="1"/>
</dbReference>
<evidence type="ECO:0000259" key="6">
    <source>
        <dbReference type="PROSITE" id="PS50045"/>
    </source>
</evidence>
<dbReference type="GO" id="GO:0005524">
    <property type="term" value="F:ATP binding"/>
    <property type="evidence" value="ECO:0007669"/>
    <property type="project" value="UniProtKB-KW"/>
</dbReference>
<dbReference type="SMART" id="SM00382">
    <property type="entry name" value="AAA"/>
    <property type="match status" value="1"/>
</dbReference>
<dbReference type="InterPro" id="IPR009057">
    <property type="entry name" value="Homeodomain-like_sf"/>
</dbReference>
<dbReference type="RefSeq" id="WP_073257632.1">
    <property type="nucleotide sequence ID" value="NZ_FRCR01000010.1"/>
</dbReference>
<evidence type="ECO:0000313" key="8">
    <source>
        <dbReference type="EMBL" id="SHM72438.1"/>
    </source>
</evidence>
<dbReference type="Pfam" id="PF00158">
    <property type="entry name" value="Sigma54_activat"/>
    <property type="match status" value="1"/>
</dbReference>
<dbReference type="InterPro" id="IPR025943">
    <property type="entry name" value="Sigma_54_int_dom_ATP-bd_2"/>
</dbReference>
<name>A0A1M7L388_9FIRM</name>
<evidence type="ECO:0000256" key="4">
    <source>
        <dbReference type="ARBA" id="ARBA00023125"/>
    </source>
</evidence>
<evidence type="ECO:0000259" key="7">
    <source>
        <dbReference type="PROSITE" id="PS50112"/>
    </source>
</evidence>
<dbReference type="PANTHER" id="PTHR32071">
    <property type="entry name" value="TRANSCRIPTIONAL REGULATORY PROTEIN"/>
    <property type="match status" value="1"/>
</dbReference>
<keyword evidence="4" id="KW-0238">DNA-binding</keyword>
<dbReference type="PRINTS" id="PR01590">
    <property type="entry name" value="HTHFIS"/>
</dbReference>
<dbReference type="SUPFAM" id="SSF52540">
    <property type="entry name" value="P-loop containing nucleoside triphosphate hydrolases"/>
    <property type="match status" value="1"/>
</dbReference>
<dbReference type="InterPro" id="IPR003018">
    <property type="entry name" value="GAF"/>
</dbReference>
<keyword evidence="2" id="KW-0067">ATP-binding</keyword>